<evidence type="ECO:0000256" key="4">
    <source>
        <dbReference type="ARBA" id="ARBA00022763"/>
    </source>
</evidence>
<dbReference type="Pfam" id="PF03120">
    <property type="entry name" value="OB_DNA_ligase"/>
    <property type="match status" value="1"/>
</dbReference>
<dbReference type="InterPro" id="IPR013840">
    <property type="entry name" value="DNAligase_N"/>
</dbReference>
<name>A0ABN1V0P1_9ACTN</name>
<accession>A0ABN1V0P1</accession>
<dbReference type="NCBIfam" id="NF005932">
    <property type="entry name" value="PRK07956.1"/>
    <property type="match status" value="1"/>
</dbReference>
<evidence type="ECO:0000256" key="3">
    <source>
        <dbReference type="ARBA" id="ARBA00022723"/>
    </source>
</evidence>
<feature type="binding site" evidence="10">
    <location>
        <begin position="45"/>
        <end position="49"/>
    </location>
    <ligand>
        <name>NAD(+)</name>
        <dbReference type="ChEBI" id="CHEBI:57540"/>
    </ligand>
</feature>
<keyword evidence="13" id="KW-1185">Reference proteome</keyword>
<dbReference type="EC" id="6.5.1.2" evidence="10"/>
<keyword evidence="3 10" id="KW-0479">Metal-binding</keyword>
<dbReference type="SUPFAM" id="SSF47781">
    <property type="entry name" value="RuvA domain 2-like"/>
    <property type="match status" value="1"/>
</dbReference>
<evidence type="ECO:0000259" key="11">
    <source>
        <dbReference type="PROSITE" id="PS50172"/>
    </source>
</evidence>
<evidence type="ECO:0000256" key="10">
    <source>
        <dbReference type="HAMAP-Rule" id="MF_01588"/>
    </source>
</evidence>
<feature type="binding site" evidence="10">
    <location>
        <position position="182"/>
    </location>
    <ligand>
        <name>NAD(+)</name>
        <dbReference type="ChEBI" id="CHEBI:57540"/>
    </ligand>
</feature>
<feature type="domain" description="BRCT" evidence="11">
    <location>
        <begin position="611"/>
        <end position="696"/>
    </location>
</feature>
<dbReference type="Gene3D" id="3.30.470.30">
    <property type="entry name" value="DNA ligase/mRNA capping enzyme"/>
    <property type="match status" value="1"/>
</dbReference>
<dbReference type="InterPro" id="IPR018239">
    <property type="entry name" value="DNA_ligase_AS"/>
</dbReference>
<evidence type="ECO:0000256" key="6">
    <source>
        <dbReference type="ARBA" id="ARBA00022842"/>
    </source>
</evidence>
<dbReference type="GO" id="GO:0016874">
    <property type="term" value="F:ligase activity"/>
    <property type="evidence" value="ECO:0007669"/>
    <property type="project" value="UniProtKB-KW"/>
</dbReference>
<dbReference type="InterPro" id="IPR013839">
    <property type="entry name" value="DNAligase_adenylation"/>
</dbReference>
<gene>
    <name evidence="12" type="primary">ligA_1</name>
    <name evidence="10" type="synonym">ligA</name>
    <name evidence="12" type="ORF">GCM10009654_51380</name>
</gene>
<proteinExistence type="inferred from homology"/>
<dbReference type="SUPFAM" id="SSF50249">
    <property type="entry name" value="Nucleic acid-binding proteins"/>
    <property type="match status" value="1"/>
</dbReference>
<evidence type="ECO:0000256" key="2">
    <source>
        <dbReference type="ARBA" id="ARBA00022705"/>
    </source>
</evidence>
<dbReference type="Gene3D" id="1.10.150.20">
    <property type="entry name" value="5' to 3' exonuclease, C-terminal subdomain"/>
    <property type="match status" value="2"/>
</dbReference>
<feature type="binding site" evidence="10">
    <location>
        <position position="425"/>
    </location>
    <ligand>
        <name>Zn(2+)</name>
        <dbReference type="ChEBI" id="CHEBI:29105"/>
    </ligand>
</feature>
<keyword evidence="10" id="KW-0464">Manganese</keyword>
<comment type="cofactor">
    <cofactor evidence="10">
        <name>Mg(2+)</name>
        <dbReference type="ChEBI" id="CHEBI:18420"/>
    </cofactor>
    <cofactor evidence="10">
        <name>Mn(2+)</name>
        <dbReference type="ChEBI" id="CHEBI:29035"/>
    </cofactor>
</comment>
<keyword evidence="6 10" id="KW-0460">Magnesium</keyword>
<comment type="similarity">
    <text evidence="10">Belongs to the NAD-dependent DNA ligase family. LigA subfamily.</text>
</comment>
<sequence length="696" mass="73966">MTTSPAVEALTTPAQYRHAIARVREAAQAYYGGDGDFATESVMDDATYDQWLLAIAAYEQANPAEVAPNSPTDQVAAGAAPIGDVAHTVPMLSLDNVFSAEQLVSWGEGLQRRLGRPVEGGFTVEPKLDGAAIAARYRDGRLVQVVTRGDGRFGEDVSHVIGTIIGLPERLEVADTVEVRGEALFTQDQFERANEIRVRHGATVFRNPRNGTSGTLRAKDRPYRLSMTFWAYGAVNLDSGTFLPDGASHAEVLALLSKAGVRTTRENQAAMRHVRTVEQARQRIEEIQAMRPELPFGIDGVVIKANSAAEQQAVGFGSRFPHWAIAYKLPAVERTTVLLEVEWNVGRTGVIAPRARLEPVEVDGSTVEYATLHNPADIARRDLHIGDTVTVYKAGDIIPRVQAAVVQLRPAGAVEVPLPEACPNCGGDIDKSQERWRCVKGAACRLPALIAYAAQRDCLDIDGLGRTYVNALVDSGAVTDIADLYSLDLATLSEAAGSDKRGTKLVEQIRAAKAKPLSRQLCALGIRNTGRRLSQRIAAHFLTMDAVRAADAEAMREVEGIGAEKAPGIVAQIAELAPVIDKMVAAGAAMTEPVDESTGEGPLVGADGRPMKVVVTGRMTGPLADLGRTGVKDLIERAGGKAGDGVTAGTAYLVAAPAAGGKLSGKAAKAEKLGVKVLTPEEFAELVTEYRLSPGA</sequence>
<dbReference type="PROSITE" id="PS01055">
    <property type="entry name" value="DNA_LIGASE_N1"/>
    <property type="match status" value="1"/>
</dbReference>
<keyword evidence="1 10" id="KW-0436">Ligase</keyword>
<evidence type="ECO:0000313" key="13">
    <source>
        <dbReference type="Proteomes" id="UP001501371"/>
    </source>
</evidence>
<keyword evidence="2 10" id="KW-0235">DNA replication</keyword>
<evidence type="ECO:0000256" key="1">
    <source>
        <dbReference type="ARBA" id="ARBA00022598"/>
    </source>
</evidence>
<dbReference type="InterPro" id="IPR041663">
    <property type="entry name" value="DisA/LigA_HHH"/>
</dbReference>
<dbReference type="InterPro" id="IPR001679">
    <property type="entry name" value="DNA_ligase"/>
</dbReference>
<feature type="binding site" evidence="10">
    <location>
        <position position="125"/>
    </location>
    <ligand>
        <name>NAD(+)</name>
        <dbReference type="ChEBI" id="CHEBI:57540"/>
    </ligand>
</feature>
<reference evidence="12 13" key="1">
    <citation type="journal article" date="2019" name="Int. J. Syst. Evol. Microbiol.">
        <title>The Global Catalogue of Microorganisms (GCM) 10K type strain sequencing project: providing services to taxonomists for standard genome sequencing and annotation.</title>
        <authorList>
            <consortium name="The Broad Institute Genomics Platform"/>
            <consortium name="The Broad Institute Genome Sequencing Center for Infectious Disease"/>
            <person name="Wu L."/>
            <person name="Ma J."/>
        </authorList>
    </citation>
    <scope>NUCLEOTIDE SEQUENCE [LARGE SCALE GENOMIC DNA]</scope>
    <source>
        <strain evidence="12 13">JCM 12696</strain>
    </source>
</reference>
<feature type="binding site" evidence="10">
    <location>
        <position position="422"/>
    </location>
    <ligand>
        <name>Zn(2+)</name>
        <dbReference type="ChEBI" id="CHEBI:29105"/>
    </ligand>
</feature>
<feature type="binding site" evidence="10">
    <location>
        <position position="148"/>
    </location>
    <ligand>
        <name>NAD(+)</name>
        <dbReference type="ChEBI" id="CHEBI:57540"/>
    </ligand>
</feature>
<organism evidence="12 13">
    <name type="scientific">Streptomyces hebeiensis</name>
    <dbReference type="NCBI Taxonomy" id="229486"/>
    <lineage>
        <taxon>Bacteria</taxon>
        <taxon>Bacillati</taxon>
        <taxon>Actinomycetota</taxon>
        <taxon>Actinomycetes</taxon>
        <taxon>Kitasatosporales</taxon>
        <taxon>Streptomycetaceae</taxon>
        <taxon>Streptomyces</taxon>
    </lineage>
</organism>
<evidence type="ECO:0000256" key="5">
    <source>
        <dbReference type="ARBA" id="ARBA00022833"/>
    </source>
</evidence>
<dbReference type="InterPro" id="IPR004150">
    <property type="entry name" value="NAD_DNA_ligase_OB"/>
</dbReference>
<dbReference type="HAMAP" id="MF_01588">
    <property type="entry name" value="DNA_ligase_A"/>
    <property type="match status" value="1"/>
</dbReference>
<dbReference type="SMART" id="SM00532">
    <property type="entry name" value="LIGANc"/>
    <property type="match status" value="1"/>
</dbReference>
<feature type="binding site" evidence="10">
    <location>
        <position position="328"/>
    </location>
    <ligand>
        <name>NAD(+)</name>
        <dbReference type="ChEBI" id="CHEBI:57540"/>
    </ligand>
</feature>
<evidence type="ECO:0000256" key="9">
    <source>
        <dbReference type="ARBA" id="ARBA00034005"/>
    </source>
</evidence>
<evidence type="ECO:0000256" key="8">
    <source>
        <dbReference type="ARBA" id="ARBA00023204"/>
    </source>
</evidence>
<comment type="catalytic activity">
    <reaction evidence="9 10">
        <text>NAD(+) + (deoxyribonucleotide)n-3'-hydroxyl + 5'-phospho-(deoxyribonucleotide)m = (deoxyribonucleotide)n+m + AMP + beta-nicotinamide D-nucleotide.</text>
        <dbReference type="EC" id="6.5.1.2"/>
    </reaction>
</comment>
<comment type="caution">
    <text evidence="12">The sequence shown here is derived from an EMBL/GenBank/DDBJ whole genome shotgun (WGS) entry which is preliminary data.</text>
</comment>
<dbReference type="InterPro" id="IPR012340">
    <property type="entry name" value="NA-bd_OB-fold"/>
</dbReference>
<dbReference type="CDD" id="cd00114">
    <property type="entry name" value="LIGANc"/>
    <property type="match status" value="1"/>
</dbReference>
<dbReference type="Pfam" id="PF12826">
    <property type="entry name" value="HHH_2"/>
    <property type="match status" value="1"/>
</dbReference>
<dbReference type="SMART" id="SM00292">
    <property type="entry name" value="BRCT"/>
    <property type="match status" value="1"/>
</dbReference>
<dbReference type="RefSeq" id="WP_344281268.1">
    <property type="nucleotide sequence ID" value="NZ_BAAAKV010000053.1"/>
</dbReference>
<feature type="binding site" evidence="10">
    <location>
        <begin position="93"/>
        <end position="94"/>
    </location>
    <ligand>
        <name>NAD(+)</name>
        <dbReference type="ChEBI" id="CHEBI:57540"/>
    </ligand>
</feature>
<dbReference type="Proteomes" id="UP001501371">
    <property type="component" value="Unassembled WGS sequence"/>
</dbReference>
<dbReference type="Gene3D" id="1.10.287.610">
    <property type="entry name" value="Helix hairpin bin"/>
    <property type="match status" value="1"/>
</dbReference>
<dbReference type="Gene3D" id="2.40.50.140">
    <property type="entry name" value="Nucleic acid-binding proteins"/>
    <property type="match status" value="1"/>
</dbReference>
<comment type="caution">
    <text evidence="10">Lacks conserved residue(s) required for the propagation of feature annotation.</text>
</comment>
<dbReference type="EMBL" id="BAAAKV010000053">
    <property type="protein sequence ID" value="GAA1187509.1"/>
    <property type="molecule type" value="Genomic_DNA"/>
</dbReference>
<keyword evidence="7 10" id="KW-0520">NAD</keyword>
<evidence type="ECO:0000313" key="12">
    <source>
        <dbReference type="EMBL" id="GAA1187509.1"/>
    </source>
</evidence>
<keyword evidence="4 10" id="KW-0227">DNA damage</keyword>
<protein>
    <recommendedName>
        <fullName evidence="10">DNA ligase</fullName>
        <ecNumber evidence="10">6.5.1.2</ecNumber>
    </recommendedName>
    <alternativeName>
        <fullName evidence="10">Polydeoxyribonucleotide synthase [NAD(+)]</fullName>
    </alternativeName>
</protein>
<feature type="binding site" evidence="10">
    <location>
        <position position="444"/>
    </location>
    <ligand>
        <name>Zn(2+)</name>
        <dbReference type="ChEBI" id="CHEBI:29105"/>
    </ligand>
</feature>
<dbReference type="SUPFAM" id="SSF56091">
    <property type="entry name" value="DNA ligase/mRNA capping enzyme, catalytic domain"/>
    <property type="match status" value="1"/>
</dbReference>
<dbReference type="NCBIfam" id="TIGR00575">
    <property type="entry name" value="dnlj"/>
    <property type="match status" value="1"/>
</dbReference>
<dbReference type="CDD" id="cd17748">
    <property type="entry name" value="BRCT_DNA_ligase_like"/>
    <property type="match status" value="1"/>
</dbReference>
<dbReference type="PROSITE" id="PS50172">
    <property type="entry name" value="BRCT"/>
    <property type="match status" value="1"/>
</dbReference>
<dbReference type="Gene3D" id="3.40.50.10190">
    <property type="entry name" value="BRCT domain"/>
    <property type="match status" value="1"/>
</dbReference>
<dbReference type="InterPro" id="IPR036420">
    <property type="entry name" value="BRCT_dom_sf"/>
</dbReference>
<keyword evidence="8 10" id="KW-0234">DNA repair</keyword>
<dbReference type="InterPro" id="IPR010994">
    <property type="entry name" value="RuvA_2-like"/>
</dbReference>
<dbReference type="Pfam" id="PF01653">
    <property type="entry name" value="DNA_ligase_aden"/>
    <property type="match status" value="1"/>
</dbReference>
<dbReference type="SUPFAM" id="SSF52113">
    <property type="entry name" value="BRCT domain"/>
    <property type="match status" value="1"/>
</dbReference>
<feature type="active site" description="N6-AMP-lysine intermediate" evidence="10">
    <location>
        <position position="127"/>
    </location>
</feature>
<comment type="function">
    <text evidence="10">DNA ligase that catalyzes the formation of phosphodiester linkages between 5'-phosphoryl and 3'-hydroxyl groups in double-stranded DNA using NAD as a coenzyme and as the energy source for the reaction. It is essential for DNA replication and repair of damaged DNA.</text>
</comment>
<keyword evidence="5 10" id="KW-0862">Zinc</keyword>
<feature type="binding site" evidence="10">
    <location>
        <position position="304"/>
    </location>
    <ligand>
        <name>NAD(+)</name>
        <dbReference type="ChEBI" id="CHEBI:57540"/>
    </ligand>
</feature>
<dbReference type="PIRSF" id="PIRSF001604">
    <property type="entry name" value="LigA"/>
    <property type="match status" value="1"/>
</dbReference>
<dbReference type="Pfam" id="PF14520">
    <property type="entry name" value="HHH_5"/>
    <property type="match status" value="1"/>
</dbReference>
<dbReference type="InterPro" id="IPR001357">
    <property type="entry name" value="BRCT_dom"/>
</dbReference>
<evidence type="ECO:0000256" key="7">
    <source>
        <dbReference type="ARBA" id="ARBA00023027"/>
    </source>
</evidence>